<keyword evidence="1 2" id="KW-0413">Isomerase</keyword>
<dbReference type="AlphaFoldDB" id="A0A1X6WUJ4"/>
<reference evidence="3" key="1">
    <citation type="submission" date="2017-02" db="EMBL/GenBank/DDBJ databases">
        <authorList>
            <person name="Dridi B."/>
        </authorList>
    </citation>
    <scope>NUCLEOTIDE SEQUENCE [LARGE SCALE GENOMIC DNA]</scope>
    <source>
        <strain evidence="3">B Co 03.10</strain>
    </source>
</reference>
<dbReference type="PANTHER" id="PTHR21198:SF2">
    <property type="entry name" value="GLUTAMATE RACEMASE"/>
    <property type="match status" value="1"/>
</dbReference>
<dbReference type="Gene3D" id="3.40.50.1860">
    <property type="match status" value="2"/>
</dbReference>
<name>A0A1X6WUJ4_9MICO</name>
<accession>A0A1X6WUJ4</accession>
<dbReference type="Pfam" id="PF01177">
    <property type="entry name" value="Asp_Glu_race"/>
    <property type="match status" value="1"/>
</dbReference>
<dbReference type="InterPro" id="IPR001920">
    <property type="entry name" value="Asp/Glu_race"/>
</dbReference>
<dbReference type="EMBL" id="FWFF01000001">
    <property type="protein sequence ID" value="SLM88857.1"/>
    <property type="molecule type" value="Genomic_DNA"/>
</dbReference>
<dbReference type="SUPFAM" id="SSF53681">
    <property type="entry name" value="Aspartate/glutamate racemase"/>
    <property type="match status" value="2"/>
</dbReference>
<proteinExistence type="predicted"/>
<dbReference type="GO" id="GO:0008881">
    <property type="term" value="F:glutamate racemase activity"/>
    <property type="evidence" value="ECO:0007669"/>
    <property type="project" value="UniProtKB-EC"/>
</dbReference>
<dbReference type="InterPro" id="IPR018187">
    <property type="entry name" value="Asp/Glu_racemase_AS_1"/>
</dbReference>
<organism evidence="2 3">
    <name type="scientific">Brevibacterium yomogidense</name>
    <dbReference type="NCBI Taxonomy" id="946573"/>
    <lineage>
        <taxon>Bacteria</taxon>
        <taxon>Bacillati</taxon>
        <taxon>Actinomycetota</taxon>
        <taxon>Actinomycetes</taxon>
        <taxon>Micrococcales</taxon>
        <taxon>Brevibacteriaceae</taxon>
        <taxon>Brevibacterium</taxon>
    </lineage>
</organism>
<dbReference type="InterPro" id="IPR015942">
    <property type="entry name" value="Asp/Glu/hydantoin_racemase"/>
</dbReference>
<dbReference type="PANTHER" id="PTHR21198">
    <property type="entry name" value="GLUTAMATE RACEMASE"/>
    <property type="match status" value="1"/>
</dbReference>
<dbReference type="PROSITE" id="PS00924">
    <property type="entry name" value="ASP_GLU_RACEMASE_2"/>
    <property type="match status" value="1"/>
</dbReference>
<evidence type="ECO:0000313" key="3">
    <source>
        <dbReference type="Proteomes" id="UP000196581"/>
    </source>
</evidence>
<dbReference type="RefSeq" id="WP_256970127.1">
    <property type="nucleotide sequence ID" value="NZ_FWFF01000001.1"/>
</dbReference>
<dbReference type="Proteomes" id="UP000196581">
    <property type="component" value="Unassembled WGS sequence"/>
</dbReference>
<keyword evidence="3" id="KW-1185">Reference proteome</keyword>
<evidence type="ECO:0000256" key="1">
    <source>
        <dbReference type="ARBA" id="ARBA00023235"/>
    </source>
</evidence>
<gene>
    <name evidence="2" type="ORF">FM105_00925</name>
</gene>
<evidence type="ECO:0000313" key="2">
    <source>
        <dbReference type="EMBL" id="SLM88857.1"/>
    </source>
</evidence>
<dbReference type="InterPro" id="IPR033134">
    <property type="entry name" value="Asp/Glu_racemase_AS_2"/>
</dbReference>
<sequence>MTIAAPPPQTDGPALRIGFLDSGLGLVGFADALLTRAPSTDLVLGMDPANSPYGALTAQRLTEVVLASAGSLAQWEPDAIVVACNTASVHTLGALRAEFEPRIPIIGTVPAIKPAAATNRPFAVWATDATTASDYQRRLIDAFAADLPVTRVAATGLADAIDAGSPERIESAIAEAAAQTPTDIASVVLGCTHYGLVADRIQHALAQRGITGLTLFDSPDAVAAQTLRRVRATHAAGVAAVPLGTATAPLPIQATGSYGADSGGRILATYLSGESGRLPAVLDTYTAGRRLLQRETP</sequence>
<dbReference type="EC" id="5.1.1.3" evidence="2"/>
<protein>
    <submittedName>
        <fullName evidence="2">Glutamate racemase</fullName>
        <ecNumber evidence="2">5.1.1.3</ecNumber>
    </submittedName>
</protein>
<dbReference type="PROSITE" id="PS00923">
    <property type="entry name" value="ASP_GLU_RACEMASE_1"/>
    <property type="match status" value="1"/>
</dbReference>
<dbReference type="GO" id="GO:0009252">
    <property type="term" value="P:peptidoglycan biosynthetic process"/>
    <property type="evidence" value="ECO:0007669"/>
    <property type="project" value="TreeGrafter"/>
</dbReference>